<dbReference type="Gene3D" id="3.30.70.270">
    <property type="match status" value="1"/>
</dbReference>
<evidence type="ECO:0000256" key="1">
    <source>
        <dbReference type="ARBA" id="ARBA00022679"/>
    </source>
</evidence>
<dbReference type="Proteomes" id="UP000271162">
    <property type="component" value="Unassembled WGS sequence"/>
</dbReference>
<feature type="compositionally biased region" description="Basic residues" evidence="6">
    <location>
        <begin position="296"/>
        <end position="309"/>
    </location>
</feature>
<reference evidence="8 9" key="2">
    <citation type="submission" date="2018-11" db="EMBL/GenBank/DDBJ databases">
        <authorList>
            <consortium name="Pathogen Informatics"/>
        </authorList>
    </citation>
    <scope>NUCLEOTIDE SEQUENCE [LARGE SCALE GENOMIC DNA]</scope>
</reference>
<dbReference type="InterPro" id="IPR001995">
    <property type="entry name" value="Peptidase_A2_cat"/>
</dbReference>
<dbReference type="Gene3D" id="2.40.70.10">
    <property type="entry name" value="Acid Proteases"/>
    <property type="match status" value="1"/>
</dbReference>
<dbReference type="InterPro" id="IPR001969">
    <property type="entry name" value="Aspartic_peptidase_AS"/>
</dbReference>
<keyword evidence="9" id="KW-1185">Reference proteome</keyword>
<evidence type="ECO:0000256" key="6">
    <source>
        <dbReference type="SAM" id="MobiDB-lite"/>
    </source>
</evidence>
<dbReference type="Gene3D" id="3.10.10.10">
    <property type="entry name" value="HIV Type 1 Reverse Transcriptase, subunit A, domain 1"/>
    <property type="match status" value="1"/>
</dbReference>
<dbReference type="PROSITE" id="PS00141">
    <property type="entry name" value="ASP_PROTEASE"/>
    <property type="match status" value="1"/>
</dbReference>
<dbReference type="PANTHER" id="PTHR37984">
    <property type="entry name" value="PROTEIN CBG26694"/>
    <property type="match status" value="1"/>
</dbReference>
<dbReference type="SUPFAM" id="SSF56672">
    <property type="entry name" value="DNA/RNA polymerases"/>
    <property type="match status" value="1"/>
</dbReference>
<evidence type="ECO:0000313" key="10">
    <source>
        <dbReference type="WBParaSite" id="NBR_0001968701-mRNA-1"/>
    </source>
</evidence>
<dbReference type="STRING" id="27835.A0A0N4YR15"/>
<evidence type="ECO:0000313" key="8">
    <source>
        <dbReference type="EMBL" id="VDL83424.1"/>
    </source>
</evidence>
<dbReference type="PROSITE" id="PS50175">
    <property type="entry name" value="ASP_PROT_RETROV"/>
    <property type="match status" value="1"/>
</dbReference>
<keyword evidence="4" id="KW-0255">Endonuclease</keyword>
<name>A0A0N4YR15_NIPBR</name>
<reference evidence="10" key="1">
    <citation type="submission" date="2017-02" db="UniProtKB">
        <authorList>
            <consortium name="WormBaseParasite"/>
        </authorList>
    </citation>
    <scope>IDENTIFICATION</scope>
</reference>
<keyword evidence="2" id="KW-0548">Nucleotidyltransferase</keyword>
<dbReference type="GO" id="GO:0006508">
    <property type="term" value="P:proteolysis"/>
    <property type="evidence" value="ECO:0007669"/>
    <property type="project" value="InterPro"/>
</dbReference>
<evidence type="ECO:0000259" key="7">
    <source>
        <dbReference type="PROSITE" id="PS50175"/>
    </source>
</evidence>
<feature type="compositionally biased region" description="Basic and acidic residues" evidence="6">
    <location>
        <begin position="276"/>
        <end position="295"/>
    </location>
</feature>
<evidence type="ECO:0000313" key="9">
    <source>
        <dbReference type="Proteomes" id="UP000271162"/>
    </source>
</evidence>
<sequence>MDPQLVMAMFKELMEEQRKIAEQQQKDMIAMVVGQMTGGRGSGHGSEEVSVPNVMSALSHRTDRFIFDPEVDMGFSRWFSRYKEVLMNDAKQLPESARRHVLPREVSEIGFDETVLTLKQLFDLKSSEFTTKYQCLNMEKNDSEDYSTYMGRVNEMCEKARIHELDSDGIKCLLWIFGLKSQKEAEVKQRLIAVLDREYQEGRKVSLQQLHKECEKFLNLKRDSDTIAGNVRFVEEASKAEKKVVCWNCEKNYYVRQCKAKPWFCKKCKKTGHKEKYCEDARRGPDRRNNSTERRRNSRDRNRKTNPGAKRHVQVIRIANAALDVNATRMYVEAVVNNHKVEFLLDTGSDITLMNEKVWKQMGAPSLEKTNVLVKNASGNLMKIYGRLRCEYEMKGHKAQGYAYVTPFNSLMGLEWIQSHEEMVYHMKMMVAEVKAKDNSVEKELMETYPTVFKEGLGLCTKEKAELILEQGVRPVFRGCRPVAHAAMDSVDKELDRLLEMGVITPVTHSERAAPIACVRKANGKLRVCADFSTGLNKSLQFFDYPLPVPENIFASLNDGTVFSQIDLSDAWGR</sequence>
<dbReference type="InterPro" id="IPR055510">
    <property type="entry name" value="DUF7083"/>
</dbReference>
<organism evidence="10">
    <name type="scientific">Nippostrongylus brasiliensis</name>
    <name type="common">Rat hookworm</name>
    <dbReference type="NCBI Taxonomy" id="27835"/>
    <lineage>
        <taxon>Eukaryota</taxon>
        <taxon>Metazoa</taxon>
        <taxon>Ecdysozoa</taxon>
        <taxon>Nematoda</taxon>
        <taxon>Chromadorea</taxon>
        <taxon>Rhabditida</taxon>
        <taxon>Rhabditina</taxon>
        <taxon>Rhabditomorpha</taxon>
        <taxon>Strongyloidea</taxon>
        <taxon>Heligmosomidae</taxon>
        <taxon>Nippostrongylus</taxon>
    </lineage>
</organism>
<protein>
    <submittedName>
        <fullName evidence="10">Peptidase A2 domain-containing protein</fullName>
    </submittedName>
</protein>
<dbReference type="PANTHER" id="PTHR37984:SF5">
    <property type="entry name" value="PROTEIN NYNRIN-LIKE"/>
    <property type="match status" value="1"/>
</dbReference>
<evidence type="ECO:0000256" key="2">
    <source>
        <dbReference type="ARBA" id="ARBA00022695"/>
    </source>
</evidence>
<feature type="region of interest" description="Disordered" evidence="6">
    <location>
        <begin position="276"/>
        <end position="309"/>
    </location>
</feature>
<dbReference type="SUPFAM" id="SSF50630">
    <property type="entry name" value="Acid proteases"/>
    <property type="match status" value="1"/>
</dbReference>
<keyword evidence="5" id="KW-0378">Hydrolase</keyword>
<dbReference type="GO" id="GO:0004519">
    <property type="term" value="F:endonuclease activity"/>
    <property type="evidence" value="ECO:0007669"/>
    <property type="project" value="UniProtKB-KW"/>
</dbReference>
<dbReference type="InterPro" id="IPR043128">
    <property type="entry name" value="Rev_trsase/Diguanyl_cyclase"/>
</dbReference>
<dbReference type="AlphaFoldDB" id="A0A0N4YR15"/>
<keyword evidence="1" id="KW-0808">Transferase</keyword>
<dbReference type="GO" id="GO:0004190">
    <property type="term" value="F:aspartic-type endopeptidase activity"/>
    <property type="evidence" value="ECO:0007669"/>
    <property type="project" value="InterPro"/>
</dbReference>
<proteinExistence type="predicted"/>
<gene>
    <name evidence="8" type="ORF">NBR_LOCUS19688</name>
</gene>
<dbReference type="Pfam" id="PF23309">
    <property type="entry name" value="DUF7083"/>
    <property type="match status" value="1"/>
</dbReference>
<evidence type="ECO:0000256" key="5">
    <source>
        <dbReference type="ARBA" id="ARBA00022801"/>
    </source>
</evidence>
<evidence type="ECO:0000256" key="4">
    <source>
        <dbReference type="ARBA" id="ARBA00022759"/>
    </source>
</evidence>
<accession>A0A0N4YR15</accession>
<dbReference type="WBParaSite" id="NBR_0001968701-mRNA-1">
    <property type="protein sequence ID" value="NBR_0001968701-mRNA-1"/>
    <property type="gene ID" value="NBR_0001968701"/>
</dbReference>
<keyword evidence="3" id="KW-0540">Nuclease</keyword>
<dbReference type="Pfam" id="PF13975">
    <property type="entry name" value="gag-asp_proteas"/>
    <property type="match status" value="1"/>
</dbReference>
<dbReference type="InterPro" id="IPR021109">
    <property type="entry name" value="Peptidase_aspartic_dom_sf"/>
</dbReference>
<dbReference type="InterPro" id="IPR050951">
    <property type="entry name" value="Retrovirus_Pol_polyprotein"/>
</dbReference>
<dbReference type="EMBL" id="UYSL01024388">
    <property type="protein sequence ID" value="VDL83424.1"/>
    <property type="molecule type" value="Genomic_DNA"/>
</dbReference>
<dbReference type="GO" id="GO:0016779">
    <property type="term" value="F:nucleotidyltransferase activity"/>
    <property type="evidence" value="ECO:0007669"/>
    <property type="project" value="UniProtKB-KW"/>
</dbReference>
<feature type="domain" description="Peptidase A2" evidence="7">
    <location>
        <begin position="341"/>
        <end position="379"/>
    </location>
</feature>
<dbReference type="OMA" id="ENARIMH"/>
<evidence type="ECO:0000256" key="3">
    <source>
        <dbReference type="ARBA" id="ARBA00022722"/>
    </source>
</evidence>
<dbReference type="InterPro" id="IPR043502">
    <property type="entry name" value="DNA/RNA_pol_sf"/>
</dbReference>